<dbReference type="InterPro" id="IPR030960">
    <property type="entry name" value="DHQS/DOIS_N"/>
</dbReference>
<gene>
    <name evidence="3" type="ORF">I592_01357</name>
    <name evidence="2" type="ORF">UKC_02609</name>
</gene>
<comment type="caution">
    <text evidence="2">The sequence shown here is derived from an EMBL/GenBank/DDBJ whole genome shotgun (WGS) entry which is preliminary data.</text>
</comment>
<sequence length="245" mass="27669">MNNVPKIMVKSEGIAAIGSYAASLWSTRKIVLLSDKKSFDAEGAKVLQYLTIMGFDVQTLVLNEPLYTTAIANLVYQFLSDQKITKENVIVGLGDEFLCQLSGYVAENYLGGLPLIQIPTTLRGQLSLCTDNYVHLLNLEARTFHSLQSKPEGILIDTNMIDASSENSLKVAQEFLLAKGFPQSHMCQHELCKKRRIEGHQIDYTTFFSELADKNLIPNRLTNHDIRTPILRDTHKKWLSLIKRR</sequence>
<dbReference type="Gene3D" id="3.40.50.1970">
    <property type="match status" value="1"/>
</dbReference>
<accession>R2VCP4</accession>
<dbReference type="EMBL" id="AJDQ01000008">
    <property type="protein sequence ID" value="EOI55401.1"/>
    <property type="molecule type" value="Genomic_DNA"/>
</dbReference>
<proteinExistence type="predicted"/>
<dbReference type="EMBL" id="ASWH01000001">
    <property type="protein sequence ID" value="EOW82056.1"/>
    <property type="molecule type" value="Genomic_DNA"/>
</dbReference>
<reference evidence="3 5" key="2">
    <citation type="submission" date="2013-03" db="EMBL/GenBank/DDBJ databases">
        <title>The Genome Sequence of Enterococcus gilvus ATCC BAA-350 (PacBio/Illumina hybrid assembly).</title>
        <authorList>
            <consortium name="The Broad Institute Genomics Platform"/>
            <consortium name="The Broad Institute Genome Sequencing Center for Infectious Disease"/>
            <person name="Earl A."/>
            <person name="Russ C."/>
            <person name="Gilmore M."/>
            <person name="Surin D."/>
            <person name="Walker B."/>
            <person name="Young S."/>
            <person name="Zeng Q."/>
            <person name="Gargeya S."/>
            <person name="Fitzgerald M."/>
            <person name="Haas B."/>
            <person name="Abouelleil A."/>
            <person name="Allen A.W."/>
            <person name="Alvarado L."/>
            <person name="Arachchi H.M."/>
            <person name="Berlin A.M."/>
            <person name="Chapman S.B."/>
            <person name="Gainer-Dewar J."/>
            <person name="Goldberg J."/>
            <person name="Griggs A."/>
            <person name="Gujja S."/>
            <person name="Hansen M."/>
            <person name="Howarth C."/>
            <person name="Imamovic A."/>
            <person name="Ireland A."/>
            <person name="Larimer J."/>
            <person name="McCowan C."/>
            <person name="Murphy C."/>
            <person name="Pearson M."/>
            <person name="Poon T.W."/>
            <person name="Priest M."/>
            <person name="Roberts A."/>
            <person name="Saif S."/>
            <person name="Shea T."/>
            <person name="Sisk P."/>
            <person name="Sykes S."/>
            <person name="Wortman J."/>
            <person name="Nusbaum C."/>
            <person name="Birren B."/>
        </authorList>
    </citation>
    <scope>NUCLEOTIDE SEQUENCE [LARGE SCALE GENOMIC DNA]</scope>
    <source>
        <strain evidence="3 5">ATCC BAA-350</strain>
    </source>
</reference>
<evidence type="ECO:0000313" key="5">
    <source>
        <dbReference type="Proteomes" id="UP000014160"/>
    </source>
</evidence>
<organism evidence="2 4">
    <name type="scientific">Enterococcus gilvus ATCC BAA-350</name>
    <dbReference type="NCBI Taxonomy" id="1158614"/>
    <lineage>
        <taxon>Bacteria</taxon>
        <taxon>Bacillati</taxon>
        <taxon>Bacillota</taxon>
        <taxon>Bacilli</taxon>
        <taxon>Lactobacillales</taxon>
        <taxon>Enterococcaceae</taxon>
        <taxon>Enterococcus</taxon>
    </lineage>
</organism>
<reference evidence="2 4" key="1">
    <citation type="submission" date="2013-02" db="EMBL/GenBank/DDBJ databases">
        <title>The Genome Sequence of Enterococcus gilvus ATCC BAA-350.</title>
        <authorList>
            <consortium name="The Broad Institute Genome Sequencing Platform"/>
            <consortium name="The Broad Institute Genome Sequencing Center for Infectious Disease"/>
            <person name="Earl A.M."/>
            <person name="Gilmore M.S."/>
            <person name="Lebreton F."/>
            <person name="Walker B."/>
            <person name="Young S.K."/>
            <person name="Zeng Q."/>
            <person name="Gargeya S."/>
            <person name="Fitzgerald M."/>
            <person name="Haas B."/>
            <person name="Abouelleil A."/>
            <person name="Alvarado L."/>
            <person name="Arachchi H.M."/>
            <person name="Berlin A.M."/>
            <person name="Chapman S.B."/>
            <person name="Dewar J."/>
            <person name="Goldberg J."/>
            <person name="Griggs A."/>
            <person name="Gujja S."/>
            <person name="Hansen M."/>
            <person name="Howarth C."/>
            <person name="Imamovic A."/>
            <person name="Larimer J."/>
            <person name="McCowan C."/>
            <person name="Murphy C."/>
            <person name="Neiman D."/>
            <person name="Pearson M."/>
            <person name="Priest M."/>
            <person name="Roberts A."/>
            <person name="Saif S."/>
            <person name="Shea T."/>
            <person name="Sisk P."/>
            <person name="Sykes S."/>
            <person name="Wortman J."/>
            <person name="Nusbaum C."/>
            <person name="Birren B."/>
        </authorList>
    </citation>
    <scope>NUCLEOTIDE SEQUENCE [LARGE SCALE GENOMIC DNA]</scope>
    <source>
        <strain evidence="2 4">ATCC BAA-350</strain>
    </source>
</reference>
<feature type="domain" description="3-dehydroquinate synthase N-terminal" evidence="1">
    <location>
        <begin position="68"/>
        <end position="163"/>
    </location>
</feature>
<evidence type="ECO:0000313" key="4">
    <source>
        <dbReference type="Proteomes" id="UP000013750"/>
    </source>
</evidence>
<name>R2VCP4_9ENTE</name>
<dbReference type="eggNOG" id="COG0337">
    <property type="taxonomic scope" value="Bacteria"/>
</dbReference>
<dbReference type="OrthoDB" id="9806583at2"/>
<dbReference type="Proteomes" id="UP000014160">
    <property type="component" value="Unassembled WGS sequence"/>
</dbReference>
<evidence type="ECO:0000313" key="2">
    <source>
        <dbReference type="EMBL" id="EOI55401.1"/>
    </source>
</evidence>
<dbReference type="RefSeq" id="WP_010780982.1">
    <property type="nucleotide sequence ID" value="NZ_ASWH01000001.1"/>
</dbReference>
<dbReference type="Proteomes" id="UP000013750">
    <property type="component" value="Unassembled WGS sequence"/>
</dbReference>
<dbReference type="SUPFAM" id="SSF56796">
    <property type="entry name" value="Dehydroquinate synthase-like"/>
    <property type="match status" value="1"/>
</dbReference>
<dbReference type="Pfam" id="PF01761">
    <property type="entry name" value="DHQ_synthase"/>
    <property type="match status" value="1"/>
</dbReference>
<dbReference type="AlphaFoldDB" id="R2VCP4"/>
<protein>
    <recommendedName>
        <fullName evidence="1">3-dehydroquinate synthase N-terminal domain-containing protein</fullName>
    </recommendedName>
</protein>
<evidence type="ECO:0000313" key="3">
    <source>
        <dbReference type="EMBL" id="EOW82056.1"/>
    </source>
</evidence>
<keyword evidence="5" id="KW-1185">Reference proteome</keyword>
<dbReference type="HOGENOM" id="CLU_1132228_0_0_9"/>
<dbReference type="PATRIC" id="fig|1158614.3.peg.2602"/>
<evidence type="ECO:0000259" key="1">
    <source>
        <dbReference type="Pfam" id="PF01761"/>
    </source>
</evidence>